<evidence type="ECO:0000313" key="2">
    <source>
        <dbReference type="EMBL" id="GAG56230.1"/>
    </source>
</evidence>
<evidence type="ECO:0000256" key="1">
    <source>
        <dbReference type="SAM" id="Phobius"/>
    </source>
</evidence>
<protein>
    <recommendedName>
        <fullName evidence="3">Triphosphoribosyl-dephospho-CoA synthase</fullName>
    </recommendedName>
</protein>
<dbReference type="Gene3D" id="1.10.4200.10">
    <property type="entry name" value="Triphosphoribosyl-dephospho-CoA protein"/>
    <property type="match status" value="1"/>
</dbReference>
<keyword evidence="1" id="KW-1133">Transmembrane helix</keyword>
<dbReference type="AlphaFoldDB" id="X0YJQ3"/>
<organism evidence="2">
    <name type="scientific">marine sediment metagenome</name>
    <dbReference type="NCBI Taxonomy" id="412755"/>
    <lineage>
        <taxon>unclassified sequences</taxon>
        <taxon>metagenomes</taxon>
        <taxon>ecological metagenomes</taxon>
    </lineage>
</organism>
<name>X0YJQ3_9ZZZZ</name>
<proteinExistence type="predicted"/>
<accession>X0YJQ3</accession>
<feature type="transmembrane region" description="Helical" evidence="1">
    <location>
        <begin position="21"/>
        <end position="39"/>
    </location>
</feature>
<sequence>REMIKKFDIFLQSKKGKFNPGTSADLLTGVIFISLIFGIKF</sequence>
<gene>
    <name evidence="2" type="ORF">S01H4_16690</name>
</gene>
<dbReference type="EMBL" id="BART01007322">
    <property type="protein sequence ID" value="GAG56230.1"/>
    <property type="molecule type" value="Genomic_DNA"/>
</dbReference>
<reference evidence="2" key="1">
    <citation type="journal article" date="2014" name="Front. Microbiol.">
        <title>High frequency of phylogenetically diverse reductive dehalogenase-homologous genes in deep subseafloor sedimentary metagenomes.</title>
        <authorList>
            <person name="Kawai M."/>
            <person name="Futagami T."/>
            <person name="Toyoda A."/>
            <person name="Takaki Y."/>
            <person name="Nishi S."/>
            <person name="Hori S."/>
            <person name="Arai W."/>
            <person name="Tsubouchi T."/>
            <person name="Morono Y."/>
            <person name="Uchiyama I."/>
            <person name="Ito T."/>
            <person name="Fujiyama A."/>
            <person name="Inagaki F."/>
            <person name="Takami H."/>
        </authorList>
    </citation>
    <scope>NUCLEOTIDE SEQUENCE</scope>
    <source>
        <strain evidence="2">Expedition CK06-06</strain>
    </source>
</reference>
<keyword evidence="1" id="KW-0472">Membrane</keyword>
<keyword evidence="1" id="KW-0812">Transmembrane</keyword>
<feature type="non-terminal residue" evidence="2">
    <location>
        <position position="1"/>
    </location>
</feature>
<evidence type="ECO:0008006" key="3">
    <source>
        <dbReference type="Google" id="ProtNLM"/>
    </source>
</evidence>
<comment type="caution">
    <text evidence="2">The sequence shown here is derived from an EMBL/GenBank/DDBJ whole genome shotgun (WGS) entry which is preliminary data.</text>
</comment>